<name>A0ABQ4TGS4_METOR</name>
<gene>
    <name evidence="2" type="ORF">LKMONMHP_4230</name>
</gene>
<dbReference type="EMBL" id="BPQV01000015">
    <property type="protein sequence ID" value="GJE29350.1"/>
    <property type="molecule type" value="Genomic_DNA"/>
</dbReference>
<keyword evidence="1" id="KW-0732">Signal</keyword>
<evidence type="ECO:0000256" key="1">
    <source>
        <dbReference type="SAM" id="SignalP"/>
    </source>
</evidence>
<evidence type="ECO:0000313" key="2">
    <source>
        <dbReference type="EMBL" id="GJE29350.1"/>
    </source>
</evidence>
<comment type="caution">
    <text evidence="2">The sequence shown here is derived from an EMBL/GenBank/DDBJ whole genome shotgun (WGS) entry which is preliminary data.</text>
</comment>
<sequence>MFILAIMLIMSTALVLYVNQALNNATAHAARQILTGSFQSQSTTPTPEGFKQILCENLLAPIKCNDVIVNLYVVTKASKPSGYYAYVKPDLSGLALADLSVGSGPFNIGKRGDYQYLQVIYPVAFLPRIISSWLSGGVTYNGKPAYLAISAAAFRVEQY</sequence>
<evidence type="ECO:0000313" key="3">
    <source>
        <dbReference type="Proteomes" id="UP001055156"/>
    </source>
</evidence>
<reference evidence="2" key="1">
    <citation type="journal article" date="2021" name="Front. Microbiol.">
        <title>Comprehensive Comparative Genomics and Phenotyping of Methylobacterium Species.</title>
        <authorList>
            <person name="Alessa O."/>
            <person name="Ogura Y."/>
            <person name="Fujitani Y."/>
            <person name="Takami H."/>
            <person name="Hayashi T."/>
            <person name="Sahin N."/>
            <person name="Tani A."/>
        </authorList>
    </citation>
    <scope>NUCLEOTIDE SEQUENCE</scope>
    <source>
        <strain evidence="2">NBRC 15689</strain>
    </source>
</reference>
<protein>
    <submittedName>
        <fullName evidence="2">Uncharacterized protein</fullName>
    </submittedName>
</protein>
<dbReference type="Proteomes" id="UP001055156">
    <property type="component" value="Unassembled WGS sequence"/>
</dbReference>
<proteinExistence type="predicted"/>
<organism evidence="2 3">
    <name type="scientific">Methylobacterium organophilum</name>
    <dbReference type="NCBI Taxonomy" id="410"/>
    <lineage>
        <taxon>Bacteria</taxon>
        <taxon>Pseudomonadati</taxon>
        <taxon>Pseudomonadota</taxon>
        <taxon>Alphaproteobacteria</taxon>
        <taxon>Hyphomicrobiales</taxon>
        <taxon>Methylobacteriaceae</taxon>
        <taxon>Methylobacterium</taxon>
    </lineage>
</organism>
<feature type="chain" id="PRO_5046299023" evidence="1">
    <location>
        <begin position="30"/>
        <end position="159"/>
    </location>
</feature>
<keyword evidence="3" id="KW-1185">Reference proteome</keyword>
<feature type="signal peptide" evidence="1">
    <location>
        <begin position="1"/>
        <end position="29"/>
    </location>
</feature>
<reference evidence="2" key="2">
    <citation type="submission" date="2021-08" db="EMBL/GenBank/DDBJ databases">
        <authorList>
            <person name="Tani A."/>
            <person name="Ola A."/>
            <person name="Ogura Y."/>
            <person name="Katsura K."/>
            <person name="Hayashi T."/>
        </authorList>
    </citation>
    <scope>NUCLEOTIDE SEQUENCE</scope>
    <source>
        <strain evidence="2">NBRC 15689</strain>
    </source>
</reference>
<accession>A0ABQ4TGS4</accession>